<evidence type="ECO:0000313" key="1">
    <source>
        <dbReference type="EMBL" id="VVT28304.1"/>
    </source>
</evidence>
<gene>
    <name evidence="1" type="ORF">SPHINGO391_500168</name>
</gene>
<sequence length="51" mass="5903">MKKSRYTEEQIAFALKQAETGTPMAEVIRRMCVSEQTFYRWKKVYGGLGIA</sequence>
<dbReference type="EMBL" id="CABVLI010000046">
    <property type="protein sequence ID" value="VVT28304.1"/>
    <property type="molecule type" value="Genomic_DNA"/>
</dbReference>
<organism evidence="1 2">
    <name type="scientific">Sphingomonas aurantiaca</name>
    <dbReference type="NCBI Taxonomy" id="185949"/>
    <lineage>
        <taxon>Bacteria</taxon>
        <taxon>Pseudomonadati</taxon>
        <taxon>Pseudomonadota</taxon>
        <taxon>Alphaproteobacteria</taxon>
        <taxon>Sphingomonadales</taxon>
        <taxon>Sphingomonadaceae</taxon>
        <taxon>Sphingomonas</taxon>
    </lineage>
</organism>
<dbReference type="GO" id="GO:0006313">
    <property type="term" value="P:DNA transposition"/>
    <property type="evidence" value="ECO:0007669"/>
    <property type="project" value="InterPro"/>
</dbReference>
<reference evidence="1 2" key="1">
    <citation type="submission" date="2019-09" db="EMBL/GenBank/DDBJ databases">
        <authorList>
            <person name="Dittami M. S."/>
        </authorList>
    </citation>
    <scope>NUCLEOTIDE SEQUENCE [LARGE SCALE GENOMIC DNA]</scope>
    <source>
        <strain evidence="1">SPHINGO391</strain>
    </source>
</reference>
<dbReference type="SUPFAM" id="SSF46689">
    <property type="entry name" value="Homeodomain-like"/>
    <property type="match status" value="1"/>
</dbReference>
<evidence type="ECO:0000313" key="2">
    <source>
        <dbReference type="Proteomes" id="UP000326857"/>
    </source>
</evidence>
<dbReference type="InterPro" id="IPR009057">
    <property type="entry name" value="Homeodomain-like_sf"/>
</dbReference>
<dbReference type="Pfam" id="PF01527">
    <property type="entry name" value="HTH_Tnp_1"/>
    <property type="match status" value="1"/>
</dbReference>
<proteinExistence type="predicted"/>
<dbReference type="InterPro" id="IPR002514">
    <property type="entry name" value="Transposase_8"/>
</dbReference>
<dbReference type="GO" id="GO:0004803">
    <property type="term" value="F:transposase activity"/>
    <property type="evidence" value="ECO:0007669"/>
    <property type="project" value="InterPro"/>
</dbReference>
<dbReference type="AlphaFoldDB" id="A0A5E8AFE0"/>
<dbReference type="Proteomes" id="UP000326857">
    <property type="component" value="Unassembled WGS sequence"/>
</dbReference>
<name>A0A5E8AFE0_9SPHN</name>
<dbReference type="GO" id="GO:0003677">
    <property type="term" value="F:DNA binding"/>
    <property type="evidence" value="ECO:0007669"/>
    <property type="project" value="InterPro"/>
</dbReference>
<protein>
    <submittedName>
        <fullName evidence="1">Insertion element ISR1 uncharacterized 10 kDa protein A3</fullName>
    </submittedName>
</protein>
<accession>A0A5E8AFE0</accession>